<keyword evidence="1" id="KW-1133">Transmembrane helix</keyword>
<proteinExistence type="predicted"/>
<name>A0ABW3XYH9_9FLAO</name>
<keyword evidence="3" id="KW-1185">Reference proteome</keyword>
<sequence>MDELDDIIKKGLGTEKPKSDFSNTVMNKIQAYERKEEMAMKTLFTRHAFEKPSGTFTEKVMNRVHPKTYSYKPIISKKSWMIITFVAAFILIWAMVSGENGPSSIGLFFQEMIKKSNANQLNVFVTYLLGSKLFALAMFVSSLLMGLDYFLRSRKIV</sequence>
<keyword evidence="1" id="KW-0472">Membrane</keyword>
<reference evidence="3" key="1">
    <citation type="journal article" date="2019" name="Int. J. Syst. Evol. Microbiol.">
        <title>The Global Catalogue of Microorganisms (GCM) 10K type strain sequencing project: providing services to taxonomists for standard genome sequencing and annotation.</title>
        <authorList>
            <consortium name="The Broad Institute Genomics Platform"/>
            <consortium name="The Broad Institute Genome Sequencing Center for Infectious Disease"/>
            <person name="Wu L."/>
            <person name="Ma J."/>
        </authorList>
    </citation>
    <scope>NUCLEOTIDE SEQUENCE [LARGE SCALE GENOMIC DNA]</scope>
    <source>
        <strain evidence="3">CCUG 61485</strain>
    </source>
</reference>
<accession>A0ABW3XYH9</accession>
<dbReference type="RefSeq" id="WP_377175952.1">
    <property type="nucleotide sequence ID" value="NZ_JBHTMY010000002.1"/>
</dbReference>
<keyword evidence="1" id="KW-0812">Transmembrane</keyword>
<evidence type="ECO:0000313" key="2">
    <source>
        <dbReference type="EMBL" id="MFD1314394.1"/>
    </source>
</evidence>
<evidence type="ECO:0000313" key="3">
    <source>
        <dbReference type="Proteomes" id="UP001597201"/>
    </source>
</evidence>
<comment type="caution">
    <text evidence="2">The sequence shown here is derived from an EMBL/GenBank/DDBJ whole genome shotgun (WGS) entry which is preliminary data.</text>
</comment>
<evidence type="ECO:0000256" key="1">
    <source>
        <dbReference type="SAM" id="Phobius"/>
    </source>
</evidence>
<dbReference type="EMBL" id="JBHTMY010000002">
    <property type="protein sequence ID" value="MFD1314394.1"/>
    <property type="molecule type" value="Genomic_DNA"/>
</dbReference>
<gene>
    <name evidence="2" type="ORF">ACFQ39_02105</name>
</gene>
<organism evidence="2 3">
    <name type="scientific">Namhaeicola litoreus</name>
    <dbReference type="NCBI Taxonomy" id="1052145"/>
    <lineage>
        <taxon>Bacteria</taxon>
        <taxon>Pseudomonadati</taxon>
        <taxon>Bacteroidota</taxon>
        <taxon>Flavobacteriia</taxon>
        <taxon>Flavobacteriales</taxon>
        <taxon>Flavobacteriaceae</taxon>
        <taxon>Namhaeicola</taxon>
    </lineage>
</organism>
<feature type="transmembrane region" description="Helical" evidence="1">
    <location>
        <begin position="79"/>
        <end position="96"/>
    </location>
</feature>
<dbReference type="Proteomes" id="UP001597201">
    <property type="component" value="Unassembled WGS sequence"/>
</dbReference>
<protein>
    <submittedName>
        <fullName evidence="2">Uncharacterized protein</fullName>
    </submittedName>
</protein>
<feature type="transmembrane region" description="Helical" evidence="1">
    <location>
        <begin position="133"/>
        <end position="151"/>
    </location>
</feature>